<organism evidence="1 2">
    <name type="scientific">Heterobasidion irregulare (strain TC 32-1)</name>
    <dbReference type="NCBI Taxonomy" id="747525"/>
    <lineage>
        <taxon>Eukaryota</taxon>
        <taxon>Fungi</taxon>
        <taxon>Dikarya</taxon>
        <taxon>Basidiomycota</taxon>
        <taxon>Agaricomycotina</taxon>
        <taxon>Agaricomycetes</taxon>
        <taxon>Russulales</taxon>
        <taxon>Bondarzewiaceae</taxon>
        <taxon>Heterobasidion</taxon>
        <taxon>Heterobasidion annosum species complex</taxon>
    </lineage>
</organism>
<dbReference type="AlphaFoldDB" id="W4JW10"/>
<evidence type="ECO:0000313" key="1">
    <source>
        <dbReference type="EMBL" id="ETW77737.1"/>
    </source>
</evidence>
<sequence>MALRAGARLAGLCLGGLGCERVTGKTLWEEEGARAARESTQAPARFGSPPPLIRLLATRPLSLSLVHPGPLQCDINPLMSRDRVTWHSFPRLVLTLAPIQISHTGNIIVQSSSVPIHLASLIHAASTRRGMKCHGICCARFALCTLPIDARNIIVTRIPPRARASPNIPEPRRAAHRCSCRRPGATAHDDGPTRVLLLPPRLSSLQLLAMISSTLASSFARISLLGSRQLVVRARRPTLITSLFAVFISGDLNVQIRRRQLAPNDASLVIPSSVTGWLPTSKNAMPTRANRINGVCTVSGPDMALGMASDGPCSSCLVVLSEERTGAAGRGRSFRLRRRTTRHDAISQRMQWQEGPAGKVEPPRCEGWEAPGLFVPVALRGGGALPAFGTRRCSVESQ</sequence>
<dbReference type="Proteomes" id="UP000030671">
    <property type="component" value="Unassembled WGS sequence"/>
</dbReference>
<dbReference type="RefSeq" id="XP_009549772.1">
    <property type="nucleotide sequence ID" value="XM_009551477.1"/>
</dbReference>
<name>W4JW10_HETIT</name>
<proteinExistence type="predicted"/>
<gene>
    <name evidence="1" type="ORF">HETIRDRAFT_460223</name>
</gene>
<dbReference type="GeneID" id="20677056"/>
<reference evidence="1 2" key="1">
    <citation type="journal article" date="2012" name="New Phytol.">
        <title>Insight into trade-off between wood decay and parasitism from the genome of a fungal forest pathogen.</title>
        <authorList>
            <person name="Olson A."/>
            <person name="Aerts A."/>
            <person name="Asiegbu F."/>
            <person name="Belbahri L."/>
            <person name="Bouzid O."/>
            <person name="Broberg A."/>
            <person name="Canback B."/>
            <person name="Coutinho P.M."/>
            <person name="Cullen D."/>
            <person name="Dalman K."/>
            <person name="Deflorio G."/>
            <person name="van Diepen L.T."/>
            <person name="Dunand C."/>
            <person name="Duplessis S."/>
            <person name="Durling M."/>
            <person name="Gonthier P."/>
            <person name="Grimwood J."/>
            <person name="Fossdal C.G."/>
            <person name="Hansson D."/>
            <person name="Henrissat B."/>
            <person name="Hietala A."/>
            <person name="Himmelstrand K."/>
            <person name="Hoffmeister D."/>
            <person name="Hogberg N."/>
            <person name="James T.Y."/>
            <person name="Karlsson M."/>
            <person name="Kohler A."/>
            <person name="Kues U."/>
            <person name="Lee Y.H."/>
            <person name="Lin Y.C."/>
            <person name="Lind M."/>
            <person name="Lindquist E."/>
            <person name="Lombard V."/>
            <person name="Lucas S."/>
            <person name="Lunden K."/>
            <person name="Morin E."/>
            <person name="Murat C."/>
            <person name="Park J."/>
            <person name="Raffaello T."/>
            <person name="Rouze P."/>
            <person name="Salamov A."/>
            <person name="Schmutz J."/>
            <person name="Solheim H."/>
            <person name="Stahlberg J."/>
            <person name="Velez H."/>
            <person name="de Vries R.P."/>
            <person name="Wiebenga A."/>
            <person name="Woodward S."/>
            <person name="Yakovlev I."/>
            <person name="Garbelotto M."/>
            <person name="Martin F."/>
            <person name="Grigoriev I.V."/>
            <person name="Stenlid J."/>
        </authorList>
    </citation>
    <scope>NUCLEOTIDE SEQUENCE [LARGE SCALE GENOMIC DNA]</scope>
    <source>
        <strain evidence="1 2">TC 32-1</strain>
    </source>
</reference>
<protein>
    <submittedName>
        <fullName evidence="1">Uncharacterized protein</fullName>
    </submittedName>
</protein>
<dbReference type="PROSITE" id="PS51257">
    <property type="entry name" value="PROKAR_LIPOPROTEIN"/>
    <property type="match status" value="1"/>
</dbReference>
<dbReference type="HOGENOM" id="CLU_692727_0_0_1"/>
<accession>W4JW10</accession>
<keyword evidence="2" id="KW-1185">Reference proteome</keyword>
<dbReference type="KEGG" id="hir:HETIRDRAFT_460223"/>
<dbReference type="InParanoid" id="W4JW10"/>
<evidence type="ECO:0000313" key="2">
    <source>
        <dbReference type="Proteomes" id="UP000030671"/>
    </source>
</evidence>
<dbReference type="EMBL" id="KI925462">
    <property type="protein sequence ID" value="ETW77737.1"/>
    <property type="molecule type" value="Genomic_DNA"/>
</dbReference>